<sequence>MSLTSFTKTDLMTCFKAGDKWMDREIQLGCNLVDLIEPEKLTDSIFNSLKVDEIDEPHECIRYLIGKHILKNKNGHKTWQAYLKTVRKKHQKFCYLSEPEHLYFKRRTRSLIAKTNPSPSPIN</sequence>
<keyword evidence="2" id="KW-1185">Reference proteome</keyword>
<organism evidence="1 2">
    <name type="scientific">Lachancea meyersii CBS 8951</name>
    <dbReference type="NCBI Taxonomy" id="1266667"/>
    <lineage>
        <taxon>Eukaryota</taxon>
        <taxon>Fungi</taxon>
        <taxon>Dikarya</taxon>
        <taxon>Ascomycota</taxon>
        <taxon>Saccharomycotina</taxon>
        <taxon>Saccharomycetes</taxon>
        <taxon>Saccharomycetales</taxon>
        <taxon>Saccharomycetaceae</taxon>
        <taxon>Lachancea</taxon>
    </lineage>
</organism>
<evidence type="ECO:0000313" key="2">
    <source>
        <dbReference type="Proteomes" id="UP000191144"/>
    </source>
</evidence>
<reference evidence="2" key="1">
    <citation type="submission" date="2016-03" db="EMBL/GenBank/DDBJ databases">
        <authorList>
            <person name="Devillers Hugo."/>
        </authorList>
    </citation>
    <scope>NUCLEOTIDE SEQUENCE [LARGE SCALE GENOMIC DNA]</scope>
</reference>
<evidence type="ECO:0000313" key="1">
    <source>
        <dbReference type="EMBL" id="SCU94078.1"/>
    </source>
</evidence>
<dbReference type="OrthoDB" id="4031750at2759"/>
<protein>
    <submittedName>
        <fullName evidence="1">LAME_0F06018g1_1</fullName>
    </submittedName>
</protein>
<accession>A0A1G4JT62</accession>
<dbReference type="Proteomes" id="UP000191144">
    <property type="component" value="Chromosome F"/>
</dbReference>
<gene>
    <name evidence="1" type="ORF">LAME_0F06018G</name>
</gene>
<dbReference type="EMBL" id="LT598477">
    <property type="protein sequence ID" value="SCU94078.1"/>
    <property type="molecule type" value="Genomic_DNA"/>
</dbReference>
<name>A0A1G4JT62_9SACH</name>
<proteinExistence type="predicted"/>
<dbReference type="AlphaFoldDB" id="A0A1G4JT62"/>